<dbReference type="EMBL" id="JACRSP010000005">
    <property type="protein sequence ID" value="MBC8537074.1"/>
    <property type="molecule type" value="Genomic_DNA"/>
</dbReference>
<evidence type="ECO:0000313" key="2">
    <source>
        <dbReference type="EMBL" id="MBC8537074.1"/>
    </source>
</evidence>
<feature type="region of interest" description="Disordered" evidence="1">
    <location>
        <begin position="69"/>
        <end position="89"/>
    </location>
</feature>
<reference evidence="2" key="1">
    <citation type="submission" date="2020-08" db="EMBL/GenBank/DDBJ databases">
        <title>Genome public.</title>
        <authorList>
            <person name="Liu C."/>
            <person name="Sun Q."/>
        </authorList>
    </citation>
    <scope>NUCLEOTIDE SEQUENCE</scope>
    <source>
        <strain evidence="2">BX7</strain>
    </source>
</reference>
<sequence>MKLRERRAAQTAVPAEWVREVELTKARLQSVCSLLQYAEDGELIESLLFERLALNRRLNYYFARAKQLESQSVPAPEAEAEPLDAASVT</sequence>
<dbReference type="RefSeq" id="WP_249301315.1">
    <property type="nucleotide sequence ID" value="NZ_JACRSP010000005.1"/>
</dbReference>
<proteinExistence type="predicted"/>
<evidence type="ECO:0000313" key="3">
    <source>
        <dbReference type="Proteomes" id="UP000620366"/>
    </source>
</evidence>
<accession>A0A926DGW6</accession>
<gene>
    <name evidence="2" type="ORF">H8695_10285</name>
</gene>
<name>A0A926DGW6_9FIRM</name>
<keyword evidence="3" id="KW-1185">Reference proteome</keyword>
<comment type="caution">
    <text evidence="2">The sequence shown here is derived from an EMBL/GenBank/DDBJ whole genome shotgun (WGS) entry which is preliminary data.</text>
</comment>
<evidence type="ECO:0000256" key="1">
    <source>
        <dbReference type="SAM" id="MobiDB-lite"/>
    </source>
</evidence>
<dbReference type="AlphaFoldDB" id="A0A926DGW6"/>
<protein>
    <submittedName>
        <fullName evidence="2">Uncharacterized protein</fullName>
    </submittedName>
</protein>
<organism evidence="2 3">
    <name type="scientific">Feifania hominis</name>
    <dbReference type="NCBI Taxonomy" id="2763660"/>
    <lineage>
        <taxon>Bacteria</taxon>
        <taxon>Bacillati</taxon>
        <taxon>Bacillota</taxon>
        <taxon>Clostridia</taxon>
        <taxon>Eubacteriales</taxon>
        <taxon>Feifaniaceae</taxon>
        <taxon>Feifania</taxon>
    </lineage>
</organism>
<dbReference type="Proteomes" id="UP000620366">
    <property type="component" value="Unassembled WGS sequence"/>
</dbReference>